<feature type="non-terminal residue" evidence="3">
    <location>
        <position position="124"/>
    </location>
</feature>
<name>A0AAN8X7S2_HALRR</name>
<dbReference type="EMBL" id="JAXCGZ010008277">
    <property type="protein sequence ID" value="KAK7077786.1"/>
    <property type="molecule type" value="Genomic_DNA"/>
</dbReference>
<dbReference type="InterPro" id="IPR000195">
    <property type="entry name" value="Rab-GAP-TBC_dom"/>
</dbReference>
<proteinExistence type="predicted"/>
<dbReference type="AlphaFoldDB" id="A0AAN8X7S2"/>
<evidence type="ECO:0000313" key="4">
    <source>
        <dbReference type="Proteomes" id="UP001381693"/>
    </source>
</evidence>
<gene>
    <name evidence="3" type="primary">TBC1D5</name>
    <name evidence="3" type="ORF">SK128_022845</name>
</gene>
<keyword evidence="1" id="KW-0343">GTPase activation</keyword>
<dbReference type="PANTHER" id="PTHR22957">
    <property type="entry name" value="TBC1 DOMAIN FAMILY MEMBER GTPASE-ACTIVATING PROTEIN"/>
    <property type="match status" value="1"/>
</dbReference>
<comment type="caution">
    <text evidence="3">The sequence shown here is derived from an EMBL/GenBank/DDBJ whole genome shotgun (WGS) entry which is preliminary data.</text>
</comment>
<accession>A0AAN8X7S2</accession>
<dbReference type="PANTHER" id="PTHR22957:SF337">
    <property type="entry name" value="TBC1 DOMAIN FAMILY MEMBER 5"/>
    <property type="match status" value="1"/>
</dbReference>
<protein>
    <submittedName>
        <fullName evidence="3">TBC1 domain, member 5</fullName>
    </submittedName>
</protein>
<evidence type="ECO:0000256" key="1">
    <source>
        <dbReference type="ARBA" id="ARBA00022468"/>
    </source>
</evidence>
<evidence type="ECO:0000313" key="3">
    <source>
        <dbReference type="EMBL" id="KAK7077786.1"/>
    </source>
</evidence>
<evidence type="ECO:0000259" key="2">
    <source>
        <dbReference type="PROSITE" id="PS50086"/>
    </source>
</evidence>
<dbReference type="Proteomes" id="UP001381693">
    <property type="component" value="Unassembled WGS sequence"/>
</dbReference>
<reference evidence="3 4" key="1">
    <citation type="submission" date="2023-11" db="EMBL/GenBank/DDBJ databases">
        <title>Halocaridina rubra genome assembly.</title>
        <authorList>
            <person name="Smith C."/>
        </authorList>
    </citation>
    <scope>NUCLEOTIDE SEQUENCE [LARGE SCALE GENOMIC DNA]</scope>
    <source>
        <strain evidence="3">EP-1</strain>
        <tissue evidence="3">Whole</tissue>
    </source>
</reference>
<feature type="domain" description="Rab-GAP TBC" evidence="2">
    <location>
        <begin position="1"/>
        <end position="103"/>
    </location>
</feature>
<dbReference type="Gene3D" id="1.10.472.80">
    <property type="entry name" value="Ypt/Rab-GAP domain of gyp1p, domain 3"/>
    <property type="match status" value="1"/>
</dbReference>
<dbReference type="Pfam" id="PF00566">
    <property type="entry name" value="RabGAP-TBC"/>
    <property type="match status" value="1"/>
</dbReference>
<dbReference type="SUPFAM" id="SSF47923">
    <property type="entry name" value="Ypt/Rab-GAP domain of gyp1p"/>
    <property type="match status" value="1"/>
</dbReference>
<organism evidence="3 4">
    <name type="scientific">Halocaridina rubra</name>
    <name type="common">Hawaiian red shrimp</name>
    <dbReference type="NCBI Taxonomy" id="373956"/>
    <lineage>
        <taxon>Eukaryota</taxon>
        <taxon>Metazoa</taxon>
        <taxon>Ecdysozoa</taxon>
        <taxon>Arthropoda</taxon>
        <taxon>Crustacea</taxon>
        <taxon>Multicrustacea</taxon>
        <taxon>Malacostraca</taxon>
        <taxon>Eumalacostraca</taxon>
        <taxon>Eucarida</taxon>
        <taxon>Decapoda</taxon>
        <taxon>Pleocyemata</taxon>
        <taxon>Caridea</taxon>
        <taxon>Atyoidea</taxon>
        <taxon>Atyidae</taxon>
        <taxon>Halocaridina</taxon>
    </lineage>
</organism>
<sequence>MKGLEPWYIVSEHCNQPDPRSNIINAQPFARPQDIGPTNLLVQKLTSIHDNLLQRHDPSLYTHLSRLEIPPQIYGIRWVRLLFGREFPLQELLMVWDAIFSDCQPTFPLVDFLTVAMLSFIREP</sequence>
<keyword evidence="4" id="KW-1185">Reference proteome</keyword>
<dbReference type="PROSITE" id="PS50086">
    <property type="entry name" value="TBC_RABGAP"/>
    <property type="match status" value="1"/>
</dbReference>
<dbReference type="GO" id="GO:0005096">
    <property type="term" value="F:GTPase activator activity"/>
    <property type="evidence" value="ECO:0007669"/>
    <property type="project" value="UniProtKB-KW"/>
</dbReference>
<dbReference type="InterPro" id="IPR035969">
    <property type="entry name" value="Rab-GAP_TBC_sf"/>
</dbReference>